<evidence type="ECO:0000313" key="2">
    <source>
        <dbReference type="Proteomes" id="UP000622405"/>
    </source>
</evidence>
<accession>A0ABR6Z1T6</accession>
<sequence>MPVIGSLKNLRRFQCGETAASGIGKQLRYLRWDLSSIDNQLMIGKSLSSKWGKRLETIRCLYEQQKHMNDNHTHKVENRIVSLSQPHLRTIVIV</sequence>
<dbReference type="RefSeq" id="WP_186895529.1">
    <property type="nucleotide sequence ID" value="NZ_WJBE01000029.1"/>
</dbReference>
<evidence type="ECO:0000313" key="1">
    <source>
        <dbReference type="EMBL" id="MBC3901493.1"/>
    </source>
</evidence>
<reference evidence="1 2" key="1">
    <citation type="journal article" date="2020" name="mSystems">
        <title>Defining Genomic and Predicted Metabolic Features of the Acetobacterium Genus.</title>
        <authorList>
            <person name="Ross D.E."/>
            <person name="Marshall C.W."/>
            <person name="Gulliver D."/>
            <person name="May H.D."/>
            <person name="Norman R.S."/>
        </authorList>
    </citation>
    <scope>NUCLEOTIDE SEQUENCE [LARGE SCALE GENOMIC DNA]</scope>
    <source>
        <strain evidence="1 2">DSM 4132</strain>
    </source>
</reference>
<dbReference type="EMBL" id="WJBE01000029">
    <property type="protein sequence ID" value="MBC3901493.1"/>
    <property type="molecule type" value="Genomic_DNA"/>
</dbReference>
<comment type="caution">
    <text evidence="1">The sequence shown here is derived from an EMBL/GenBank/DDBJ whole genome shotgun (WGS) entry which is preliminary data.</text>
</comment>
<name>A0ABR6Z1T6_9FIRM</name>
<keyword evidence="2" id="KW-1185">Reference proteome</keyword>
<proteinExistence type="predicted"/>
<dbReference type="Proteomes" id="UP000622405">
    <property type="component" value="Unassembled WGS sequence"/>
</dbReference>
<organism evidence="1 2">
    <name type="scientific">Acetobacterium malicum</name>
    <dbReference type="NCBI Taxonomy" id="52692"/>
    <lineage>
        <taxon>Bacteria</taxon>
        <taxon>Bacillati</taxon>
        <taxon>Bacillota</taxon>
        <taxon>Clostridia</taxon>
        <taxon>Eubacteriales</taxon>
        <taxon>Eubacteriaceae</taxon>
        <taxon>Acetobacterium</taxon>
    </lineage>
</organism>
<protein>
    <submittedName>
        <fullName evidence="1">Uncharacterized protein</fullName>
    </submittedName>
</protein>
<gene>
    <name evidence="1" type="ORF">GH811_17995</name>
</gene>